<evidence type="ECO:0000256" key="1">
    <source>
        <dbReference type="ARBA" id="ARBA00023015"/>
    </source>
</evidence>
<dbReference type="Pfam" id="PF07729">
    <property type="entry name" value="FCD"/>
    <property type="match status" value="1"/>
</dbReference>
<dbReference type="InterPro" id="IPR036388">
    <property type="entry name" value="WH-like_DNA-bd_sf"/>
</dbReference>
<dbReference type="PANTHER" id="PTHR43537:SF45">
    <property type="entry name" value="GNTR FAMILY REGULATORY PROTEIN"/>
    <property type="match status" value="1"/>
</dbReference>
<evidence type="ECO:0000313" key="6">
    <source>
        <dbReference type="Proteomes" id="UP000533269"/>
    </source>
</evidence>
<dbReference type="InterPro" id="IPR008920">
    <property type="entry name" value="TF_FadR/GntR_C"/>
</dbReference>
<dbReference type="RefSeq" id="WP_183391249.1">
    <property type="nucleotide sequence ID" value="NZ_JACHVY010000001.1"/>
</dbReference>
<proteinExistence type="predicted"/>
<dbReference type="SUPFAM" id="SSF48008">
    <property type="entry name" value="GntR ligand-binding domain-like"/>
    <property type="match status" value="1"/>
</dbReference>
<evidence type="ECO:0000256" key="3">
    <source>
        <dbReference type="ARBA" id="ARBA00023163"/>
    </source>
</evidence>
<keyword evidence="2 5" id="KW-0238">DNA-binding</keyword>
<dbReference type="InterPro" id="IPR036390">
    <property type="entry name" value="WH_DNA-bd_sf"/>
</dbReference>
<dbReference type="AlphaFoldDB" id="A0A7W4XWP1"/>
<keyword evidence="3" id="KW-0804">Transcription</keyword>
<dbReference type="Proteomes" id="UP000533269">
    <property type="component" value="Unassembled WGS sequence"/>
</dbReference>
<dbReference type="PANTHER" id="PTHR43537">
    <property type="entry name" value="TRANSCRIPTIONAL REGULATOR, GNTR FAMILY"/>
    <property type="match status" value="1"/>
</dbReference>
<dbReference type="EMBL" id="JACHVY010000001">
    <property type="protein sequence ID" value="MBB2901276.1"/>
    <property type="molecule type" value="Genomic_DNA"/>
</dbReference>
<evidence type="ECO:0000256" key="2">
    <source>
        <dbReference type="ARBA" id="ARBA00023125"/>
    </source>
</evidence>
<dbReference type="SMART" id="SM00345">
    <property type="entry name" value="HTH_GNTR"/>
    <property type="match status" value="1"/>
</dbReference>
<dbReference type="Gene3D" id="1.20.120.530">
    <property type="entry name" value="GntR ligand-binding domain-like"/>
    <property type="match status" value="1"/>
</dbReference>
<organism evidence="5 6">
    <name type="scientific">Kineococcus radiotolerans</name>
    <dbReference type="NCBI Taxonomy" id="131568"/>
    <lineage>
        <taxon>Bacteria</taxon>
        <taxon>Bacillati</taxon>
        <taxon>Actinomycetota</taxon>
        <taxon>Actinomycetes</taxon>
        <taxon>Kineosporiales</taxon>
        <taxon>Kineosporiaceae</taxon>
        <taxon>Kineococcus</taxon>
    </lineage>
</organism>
<dbReference type="InterPro" id="IPR000524">
    <property type="entry name" value="Tscrpt_reg_HTH_GntR"/>
</dbReference>
<name>A0A7W4XWP1_KINRA</name>
<gene>
    <name evidence="5" type="ORF">FHR75_002064</name>
</gene>
<dbReference type="SUPFAM" id="SSF46785">
    <property type="entry name" value="Winged helix' DNA-binding domain"/>
    <property type="match status" value="1"/>
</dbReference>
<dbReference type="SMART" id="SM00895">
    <property type="entry name" value="FCD"/>
    <property type="match status" value="1"/>
</dbReference>
<accession>A0A7W4XWP1</accession>
<comment type="caution">
    <text evidence="5">The sequence shown here is derived from an EMBL/GenBank/DDBJ whole genome shotgun (WGS) entry which is preliminary data.</text>
</comment>
<reference evidence="5 6" key="1">
    <citation type="submission" date="2020-08" db="EMBL/GenBank/DDBJ databases">
        <title>The Agave Microbiome: Exploring the role of microbial communities in plant adaptations to desert environments.</title>
        <authorList>
            <person name="Partida-Martinez L.P."/>
        </authorList>
    </citation>
    <scope>NUCLEOTIDE SEQUENCE [LARGE SCALE GENOMIC DNA]</scope>
    <source>
        <strain evidence="5 6">AS2.23</strain>
    </source>
</reference>
<reference evidence="5 6" key="2">
    <citation type="submission" date="2020-08" db="EMBL/GenBank/DDBJ databases">
        <authorList>
            <person name="Partida-Martinez L."/>
            <person name="Huntemann M."/>
            <person name="Clum A."/>
            <person name="Wang J."/>
            <person name="Palaniappan K."/>
            <person name="Ritter S."/>
            <person name="Chen I.-M."/>
            <person name="Stamatis D."/>
            <person name="Reddy T."/>
            <person name="O'Malley R."/>
            <person name="Daum C."/>
            <person name="Shapiro N."/>
            <person name="Ivanova N."/>
            <person name="Kyrpides N."/>
            <person name="Woyke T."/>
        </authorList>
    </citation>
    <scope>NUCLEOTIDE SEQUENCE [LARGE SCALE GENOMIC DNA]</scope>
    <source>
        <strain evidence="5 6">AS2.23</strain>
    </source>
</reference>
<dbReference type="GO" id="GO:0003677">
    <property type="term" value="F:DNA binding"/>
    <property type="evidence" value="ECO:0007669"/>
    <property type="project" value="UniProtKB-KW"/>
</dbReference>
<dbReference type="GO" id="GO:0003700">
    <property type="term" value="F:DNA-binding transcription factor activity"/>
    <property type="evidence" value="ECO:0007669"/>
    <property type="project" value="InterPro"/>
</dbReference>
<dbReference type="Pfam" id="PF00392">
    <property type="entry name" value="GntR"/>
    <property type="match status" value="1"/>
</dbReference>
<dbReference type="PROSITE" id="PS50949">
    <property type="entry name" value="HTH_GNTR"/>
    <property type="match status" value="1"/>
</dbReference>
<protein>
    <submittedName>
        <fullName evidence="5">DNA-binding GntR family transcriptional regulator</fullName>
    </submittedName>
</protein>
<evidence type="ECO:0000259" key="4">
    <source>
        <dbReference type="PROSITE" id="PS50949"/>
    </source>
</evidence>
<feature type="domain" description="HTH gntR-type" evidence="4">
    <location>
        <begin position="7"/>
        <end position="74"/>
    </location>
</feature>
<dbReference type="Gene3D" id="1.10.10.10">
    <property type="entry name" value="Winged helix-like DNA-binding domain superfamily/Winged helix DNA-binding domain"/>
    <property type="match status" value="1"/>
</dbReference>
<sequence>MHAQRRGGATERTYARLRRDVLDGVLAPGAALAELEQSARLGVSRTPVREAFARLVADGLARPLPGRGLVVAPLDLDGLDHLYDLREALEVKTARLAAAQRRPGVFEGFAARFGRAPGLVDAGELEAYYAVTAEFDEALDEAVANPWMTRALADVRTHLVRIRRLARHDPQRLRAAAAEHQLIAEAVAAGDADLAAHAVHVHLHRSRTHFRAHLDHEPAVEEVSA</sequence>
<evidence type="ECO:0000313" key="5">
    <source>
        <dbReference type="EMBL" id="MBB2901276.1"/>
    </source>
</evidence>
<dbReference type="InterPro" id="IPR011711">
    <property type="entry name" value="GntR_C"/>
</dbReference>
<keyword evidence="1" id="KW-0805">Transcription regulation</keyword>
<dbReference type="CDD" id="cd07377">
    <property type="entry name" value="WHTH_GntR"/>
    <property type="match status" value="1"/>
</dbReference>